<organism evidence="2 3">
    <name type="scientific">Edwardsiella ictaluri (strain 93-146)</name>
    <dbReference type="NCBI Taxonomy" id="634503"/>
    <lineage>
        <taxon>Bacteria</taxon>
        <taxon>Pseudomonadati</taxon>
        <taxon>Pseudomonadota</taxon>
        <taxon>Gammaproteobacteria</taxon>
        <taxon>Enterobacterales</taxon>
        <taxon>Hafniaceae</taxon>
        <taxon>Edwardsiella</taxon>
    </lineage>
</organism>
<dbReference type="AlphaFoldDB" id="C5BG28"/>
<sequence>MTPGGGPGHGLYQIGVIQCLYDLCAVIYVLKNDKEKRSPADNL</sequence>
<dbReference type="Proteomes" id="UP000001485">
    <property type="component" value="Chromosome"/>
</dbReference>
<protein>
    <submittedName>
        <fullName evidence="2">Uncharacterized protein</fullName>
    </submittedName>
</protein>
<keyword evidence="1" id="KW-1133">Transmembrane helix</keyword>
<proteinExistence type="predicted"/>
<keyword evidence="1" id="KW-0812">Transmembrane</keyword>
<evidence type="ECO:0000313" key="2">
    <source>
        <dbReference type="EMBL" id="ACR69751.1"/>
    </source>
</evidence>
<evidence type="ECO:0000313" key="3">
    <source>
        <dbReference type="Proteomes" id="UP000001485"/>
    </source>
</evidence>
<gene>
    <name evidence="2" type="ordered locus">NT01EI_2582</name>
</gene>
<feature type="transmembrane region" description="Helical" evidence="1">
    <location>
        <begin position="12"/>
        <end position="30"/>
    </location>
</feature>
<dbReference type="KEGG" id="eic:NT01EI_2582"/>
<reference evidence="3" key="1">
    <citation type="submission" date="2009-03" db="EMBL/GenBank/DDBJ databases">
        <title>Complete genome sequence of Edwardsiella ictaluri 93-146.</title>
        <authorList>
            <person name="Williams M.L."/>
            <person name="Gillaspy A.F."/>
            <person name="Dyer D.W."/>
            <person name="Thune R.L."/>
            <person name="Waldbieser G.C."/>
            <person name="Schuster S.C."/>
            <person name="Gipson J."/>
            <person name="Zaitshik J."/>
            <person name="Landry C."/>
            <person name="Lawrence M.L."/>
        </authorList>
    </citation>
    <scope>NUCLEOTIDE SEQUENCE [LARGE SCALE GENOMIC DNA]</scope>
    <source>
        <strain evidence="3">93-146</strain>
    </source>
</reference>
<dbReference type="HOGENOM" id="CLU_3232855_0_0_6"/>
<keyword evidence="1" id="KW-0472">Membrane</keyword>
<reference evidence="2 3" key="2">
    <citation type="journal article" date="2012" name="J. Bacteriol.">
        <title>Genome Sequence of Edwardsiella ictaluri 93-146, a Strain Associated with a Natural Channel Catfish Outbreak of Enteric Septicemia of Catfish.</title>
        <authorList>
            <person name="Williams M.L."/>
            <person name="Gillaspy A.F."/>
            <person name="Dyer D.W."/>
            <person name="Thune R.L."/>
            <person name="Waldbieser G.C."/>
            <person name="Schuster S.C."/>
            <person name="Gipson J."/>
            <person name="Zaitshik J."/>
            <person name="Landry C."/>
            <person name="Banes M.M."/>
            <person name="Lawrence M.L."/>
        </authorList>
    </citation>
    <scope>NUCLEOTIDE SEQUENCE [LARGE SCALE GENOMIC DNA]</scope>
    <source>
        <strain evidence="2 3">93-146</strain>
    </source>
</reference>
<accession>C5BG28</accession>
<dbReference type="EMBL" id="CP001600">
    <property type="protein sequence ID" value="ACR69751.1"/>
    <property type="molecule type" value="Genomic_DNA"/>
</dbReference>
<name>C5BG28_EDWI9</name>
<evidence type="ECO:0000256" key="1">
    <source>
        <dbReference type="SAM" id="Phobius"/>
    </source>
</evidence>